<evidence type="ECO:0000313" key="3">
    <source>
        <dbReference type="EMBL" id="EFN66610.1"/>
    </source>
</evidence>
<accession>E2AIX8</accession>
<reference evidence="3 4" key="1">
    <citation type="journal article" date="2010" name="Science">
        <title>Genomic comparison of the ants Camponotus floridanus and Harpegnathos saltator.</title>
        <authorList>
            <person name="Bonasio R."/>
            <person name="Zhang G."/>
            <person name="Ye C."/>
            <person name="Mutti N.S."/>
            <person name="Fang X."/>
            <person name="Qin N."/>
            <person name="Donahue G."/>
            <person name="Yang P."/>
            <person name="Li Q."/>
            <person name="Li C."/>
            <person name="Zhang P."/>
            <person name="Huang Z."/>
            <person name="Berger S.L."/>
            <person name="Reinberg D."/>
            <person name="Wang J."/>
            <person name="Liebig J."/>
        </authorList>
    </citation>
    <scope>NUCLEOTIDE SEQUENCE [LARGE SCALE GENOMIC DNA]</scope>
    <source>
        <strain evidence="4">C129</strain>
    </source>
</reference>
<gene>
    <name evidence="3" type="ORF">EAG_05607</name>
</gene>
<proteinExistence type="predicted"/>
<dbReference type="Gene3D" id="4.10.60.10">
    <property type="entry name" value="Zinc finger, CCHC-type"/>
    <property type="match status" value="1"/>
</dbReference>
<feature type="domain" description="CCHC-type" evidence="2">
    <location>
        <begin position="153"/>
        <end position="166"/>
    </location>
</feature>
<dbReference type="OMA" id="YVRERCT"/>
<dbReference type="GO" id="GO:0008270">
    <property type="term" value="F:zinc ion binding"/>
    <property type="evidence" value="ECO:0007669"/>
    <property type="project" value="UniProtKB-KW"/>
</dbReference>
<keyword evidence="1" id="KW-0479">Metal-binding</keyword>
<feature type="non-terminal residue" evidence="3">
    <location>
        <position position="1"/>
    </location>
</feature>
<dbReference type="SUPFAM" id="SSF57756">
    <property type="entry name" value="Retrovirus zinc finger-like domains"/>
    <property type="match status" value="1"/>
</dbReference>
<dbReference type="EMBL" id="GL439915">
    <property type="protein sequence ID" value="EFN66610.1"/>
    <property type="molecule type" value="Genomic_DNA"/>
</dbReference>
<name>E2AIX8_CAMFO</name>
<dbReference type="InterPro" id="IPR001878">
    <property type="entry name" value="Znf_CCHC"/>
</dbReference>
<keyword evidence="1" id="KW-0862">Zinc</keyword>
<evidence type="ECO:0000313" key="4">
    <source>
        <dbReference type="Proteomes" id="UP000000311"/>
    </source>
</evidence>
<dbReference type="Proteomes" id="UP000000311">
    <property type="component" value="Unassembled WGS sequence"/>
</dbReference>
<evidence type="ECO:0000259" key="2">
    <source>
        <dbReference type="PROSITE" id="PS50158"/>
    </source>
</evidence>
<sequence>IRKGLNGATLIEISGPECNVKARKLADKLQEVLREDNAAITTPTIKGELRLVGLDDSISKEEIKWALEEEGGCDKQDIRIGEIKRTRRGMGVAWAQCPLKAAVDIAKKKKIKIGWTIVGSTLLKARPLQCFRCWHQGHVKDNCHSQIDRSKCCFQCGKEGHGVATC</sequence>
<feature type="non-terminal residue" evidence="3">
    <location>
        <position position="166"/>
    </location>
</feature>
<keyword evidence="4" id="KW-1185">Reference proteome</keyword>
<evidence type="ECO:0000256" key="1">
    <source>
        <dbReference type="PROSITE-ProRule" id="PRU00047"/>
    </source>
</evidence>
<dbReference type="AlphaFoldDB" id="E2AIX8"/>
<protein>
    <recommendedName>
        <fullName evidence="2">CCHC-type domain-containing protein</fullName>
    </recommendedName>
</protein>
<dbReference type="PROSITE" id="PS50158">
    <property type="entry name" value="ZF_CCHC"/>
    <property type="match status" value="1"/>
</dbReference>
<keyword evidence="1" id="KW-0863">Zinc-finger</keyword>
<dbReference type="InterPro" id="IPR036875">
    <property type="entry name" value="Znf_CCHC_sf"/>
</dbReference>
<dbReference type="GO" id="GO:0003676">
    <property type="term" value="F:nucleic acid binding"/>
    <property type="evidence" value="ECO:0007669"/>
    <property type="project" value="InterPro"/>
</dbReference>
<dbReference type="InParanoid" id="E2AIX8"/>
<organism evidence="4">
    <name type="scientific">Camponotus floridanus</name>
    <name type="common">Florida carpenter ant</name>
    <dbReference type="NCBI Taxonomy" id="104421"/>
    <lineage>
        <taxon>Eukaryota</taxon>
        <taxon>Metazoa</taxon>
        <taxon>Ecdysozoa</taxon>
        <taxon>Arthropoda</taxon>
        <taxon>Hexapoda</taxon>
        <taxon>Insecta</taxon>
        <taxon>Pterygota</taxon>
        <taxon>Neoptera</taxon>
        <taxon>Endopterygota</taxon>
        <taxon>Hymenoptera</taxon>
        <taxon>Apocrita</taxon>
        <taxon>Aculeata</taxon>
        <taxon>Formicoidea</taxon>
        <taxon>Formicidae</taxon>
        <taxon>Formicinae</taxon>
        <taxon>Camponotus</taxon>
    </lineage>
</organism>